<evidence type="ECO:0000256" key="1">
    <source>
        <dbReference type="ARBA" id="ARBA00011073"/>
    </source>
</evidence>
<dbReference type="CDD" id="cd07489">
    <property type="entry name" value="Peptidases_S8_5"/>
    <property type="match status" value="1"/>
</dbReference>
<dbReference type="PANTHER" id="PTHR43806:SF66">
    <property type="entry name" value="SERIN ENDOPEPTIDASE"/>
    <property type="match status" value="1"/>
</dbReference>
<evidence type="ECO:0000256" key="2">
    <source>
        <dbReference type="ARBA" id="ARBA00022670"/>
    </source>
</evidence>
<gene>
    <name evidence="12" type="ORF">B0T11DRAFT_290894</name>
</gene>
<accession>A0A8K0WYR3</accession>
<evidence type="ECO:0000256" key="6">
    <source>
        <dbReference type="PIRSR" id="PIRSR615500-1"/>
    </source>
</evidence>
<dbReference type="Proteomes" id="UP000813385">
    <property type="component" value="Unassembled WGS sequence"/>
</dbReference>
<dbReference type="GO" id="GO:0004252">
    <property type="term" value="F:serine-type endopeptidase activity"/>
    <property type="evidence" value="ECO:0007669"/>
    <property type="project" value="UniProtKB-UniRule"/>
</dbReference>
<evidence type="ECO:0000259" key="10">
    <source>
        <dbReference type="Pfam" id="PF00082"/>
    </source>
</evidence>
<dbReference type="GO" id="GO:0016020">
    <property type="term" value="C:membrane"/>
    <property type="evidence" value="ECO:0007669"/>
    <property type="project" value="InterPro"/>
</dbReference>
<feature type="signal peptide" evidence="9">
    <location>
        <begin position="1"/>
        <end position="26"/>
    </location>
</feature>
<organism evidence="12 13">
    <name type="scientific">Plectosphaerella cucumerina</name>
    <dbReference type="NCBI Taxonomy" id="40658"/>
    <lineage>
        <taxon>Eukaryota</taxon>
        <taxon>Fungi</taxon>
        <taxon>Dikarya</taxon>
        <taxon>Ascomycota</taxon>
        <taxon>Pezizomycotina</taxon>
        <taxon>Sordariomycetes</taxon>
        <taxon>Hypocreomycetidae</taxon>
        <taxon>Glomerellales</taxon>
        <taxon>Plectosphaerellaceae</taxon>
        <taxon>Plectosphaerella</taxon>
    </lineage>
</organism>
<dbReference type="Gene3D" id="3.40.50.200">
    <property type="entry name" value="Peptidase S8/S53 domain"/>
    <property type="match status" value="2"/>
</dbReference>
<dbReference type="InterPro" id="IPR010435">
    <property type="entry name" value="C5a/SBT2-like_Fn3"/>
</dbReference>
<evidence type="ECO:0000256" key="3">
    <source>
        <dbReference type="ARBA" id="ARBA00022729"/>
    </source>
</evidence>
<comment type="similarity">
    <text evidence="1 7 8">Belongs to the peptidase S8 family.</text>
</comment>
<dbReference type="InterPro" id="IPR036852">
    <property type="entry name" value="Peptidase_S8/S53_dom_sf"/>
</dbReference>
<dbReference type="EMBL" id="JAGPXD010000007">
    <property type="protein sequence ID" value="KAH7347147.1"/>
    <property type="molecule type" value="Genomic_DNA"/>
</dbReference>
<dbReference type="Pfam" id="PF00082">
    <property type="entry name" value="Peptidase_S8"/>
    <property type="match status" value="1"/>
</dbReference>
<dbReference type="InterPro" id="IPR000209">
    <property type="entry name" value="Peptidase_S8/S53_dom"/>
</dbReference>
<dbReference type="InterPro" id="IPR050131">
    <property type="entry name" value="Peptidase_S8_subtilisin-like"/>
</dbReference>
<evidence type="ECO:0000256" key="4">
    <source>
        <dbReference type="ARBA" id="ARBA00022801"/>
    </source>
</evidence>
<dbReference type="AlphaFoldDB" id="A0A8K0WYR3"/>
<evidence type="ECO:0000259" key="11">
    <source>
        <dbReference type="Pfam" id="PF06280"/>
    </source>
</evidence>
<proteinExistence type="inferred from homology"/>
<dbReference type="InterPro" id="IPR022398">
    <property type="entry name" value="Peptidase_S8_His-AS"/>
</dbReference>
<evidence type="ECO:0000256" key="8">
    <source>
        <dbReference type="RuleBase" id="RU003355"/>
    </source>
</evidence>
<comment type="caution">
    <text evidence="12">The sequence shown here is derived from an EMBL/GenBank/DDBJ whole genome shotgun (WGS) entry which is preliminary data.</text>
</comment>
<dbReference type="SUPFAM" id="SSF52743">
    <property type="entry name" value="Subtilisin-like"/>
    <property type="match status" value="1"/>
</dbReference>
<keyword evidence="2 7" id="KW-0645">Protease</keyword>
<keyword evidence="5 7" id="KW-0720">Serine protease</keyword>
<dbReference type="InterPro" id="IPR034187">
    <property type="entry name" value="Peptidases_S8_5"/>
</dbReference>
<feature type="active site" description="Charge relay system" evidence="6 7">
    <location>
        <position position="207"/>
    </location>
</feature>
<evidence type="ECO:0000256" key="7">
    <source>
        <dbReference type="PROSITE-ProRule" id="PRU01240"/>
    </source>
</evidence>
<feature type="domain" description="Peptidase S8/S53" evidence="10">
    <location>
        <begin position="147"/>
        <end position="539"/>
    </location>
</feature>
<evidence type="ECO:0000313" key="13">
    <source>
        <dbReference type="Proteomes" id="UP000813385"/>
    </source>
</evidence>
<sequence length="906" mass="98356">MLLSETTAKMLLRVIIFVCLISKASAFFERHARLSNDTAAQSRRFIVECGKGQDADTLGEIIRDRLGGQVLRAFSTSVFCGVSVEALHVNLDSFLALGVVSNVWHSKQLELAPISPEMPTSQGANVSNYTIHHMTNVDRLHREGIFGKGVRVAVIDTGIDYNHSALGGGFGPGFKVAGGYDLVGDAWSPGRKLKKKPKDDPMDIFGHGTHVAGIIAGKTDRWTGVAPEATLLGYKVFGSGGGTDEDTLIEAFLMAHEEGADIITASIGGPGGWASGAWATVASRVVDDGTVVTISAGNSGGVGSFFGSSGSSGKYVLAVASIDADTLPGLAFEAALTKGNITETFGYMPGQRPFPPSISRYPIWSVTFNLTDESAGCTRLSGTQNLSNVVVISPTGGGCFLPDRLKLLMDRGARQVLFYNDTQIILPRFVQEGMVLGAIDYDTAKILVHAQQREVDVRLTFSRENSMRYVGVSDRSGGVASYFTSLATLFDLQIKPDIAAPGGNIFSTYLNNTFQILSGTSMSCPYVAGVAALYIGKYGGRREHGRGFAKALAMRIMSSGRPVKWSDGVTPTDYGEWASVMQVGTGLIDAYKVLTYNTTLSWAKFGLNDTDHHQARHRVAITNEGPKRTRYRFSAQVAGGIEAIDPDINPSLLQVGPIPLPPVFFRPSTMKPDIVFPEDLWVEPGATKNAEFLIDYPAGLDEKKLPVYSGNILVSSTNSEQLSIPYLGVAASIQETFRNPFYPRFPVATSTNDMTSIREKPFFSFNLSTDSQDFLQVDCAFRWGVSHLRWDIFEPGWSEKDWKYPPKPGQNGFIGAATSWTGAGSFFKFDPERDDEEDVITFPVHDTTRSLVYSYWWLGGLTDGTKIKPGNYTMRFAALAPSGDPKKSADWSVFEVPEIQVIGPRK</sequence>
<dbReference type="GO" id="GO:0006508">
    <property type="term" value="P:proteolysis"/>
    <property type="evidence" value="ECO:0007669"/>
    <property type="project" value="UniProtKB-KW"/>
</dbReference>
<evidence type="ECO:0000313" key="12">
    <source>
        <dbReference type="EMBL" id="KAH7347147.1"/>
    </source>
</evidence>
<dbReference type="PROSITE" id="PS00136">
    <property type="entry name" value="SUBTILASE_ASP"/>
    <property type="match status" value="1"/>
</dbReference>
<name>A0A8K0WYR3_9PEZI</name>
<keyword evidence="13" id="KW-1185">Reference proteome</keyword>
<dbReference type="InterPro" id="IPR023827">
    <property type="entry name" value="Peptidase_S8_Asp-AS"/>
</dbReference>
<dbReference type="PROSITE" id="PS00138">
    <property type="entry name" value="SUBTILASE_SER"/>
    <property type="match status" value="1"/>
</dbReference>
<keyword evidence="3 9" id="KW-0732">Signal</keyword>
<protein>
    <submittedName>
        <fullName evidence="12">Peptidase S8/S53 domain-containing protein</fullName>
    </submittedName>
</protein>
<dbReference type="InterPro" id="IPR015500">
    <property type="entry name" value="Peptidase_S8_subtilisin-rel"/>
</dbReference>
<feature type="domain" description="C5a peptidase/Subtilisin-like protease SBT2-like Fn3-like" evidence="11">
    <location>
        <begin position="607"/>
        <end position="727"/>
    </location>
</feature>
<dbReference type="Pfam" id="PF06280">
    <property type="entry name" value="fn3_5"/>
    <property type="match status" value="1"/>
</dbReference>
<feature type="active site" description="Charge relay system" evidence="6 7">
    <location>
        <position position="156"/>
    </location>
</feature>
<dbReference type="PRINTS" id="PR00723">
    <property type="entry name" value="SUBTILISIN"/>
</dbReference>
<dbReference type="PANTHER" id="PTHR43806">
    <property type="entry name" value="PEPTIDASE S8"/>
    <property type="match status" value="1"/>
</dbReference>
<reference evidence="12" key="1">
    <citation type="journal article" date="2021" name="Nat. Commun.">
        <title>Genetic determinants of endophytism in the Arabidopsis root mycobiome.</title>
        <authorList>
            <person name="Mesny F."/>
            <person name="Miyauchi S."/>
            <person name="Thiergart T."/>
            <person name="Pickel B."/>
            <person name="Atanasova L."/>
            <person name="Karlsson M."/>
            <person name="Huettel B."/>
            <person name="Barry K.W."/>
            <person name="Haridas S."/>
            <person name="Chen C."/>
            <person name="Bauer D."/>
            <person name="Andreopoulos W."/>
            <person name="Pangilinan J."/>
            <person name="LaButti K."/>
            <person name="Riley R."/>
            <person name="Lipzen A."/>
            <person name="Clum A."/>
            <person name="Drula E."/>
            <person name="Henrissat B."/>
            <person name="Kohler A."/>
            <person name="Grigoriev I.V."/>
            <person name="Martin F.M."/>
            <person name="Hacquard S."/>
        </authorList>
    </citation>
    <scope>NUCLEOTIDE SEQUENCE</scope>
    <source>
        <strain evidence="12">MPI-CAGE-AT-0016</strain>
    </source>
</reference>
<dbReference type="OrthoDB" id="10256524at2759"/>
<feature type="active site" description="Charge relay system" evidence="6 7">
    <location>
        <position position="521"/>
    </location>
</feature>
<dbReference type="InterPro" id="IPR023828">
    <property type="entry name" value="Peptidase_S8_Ser-AS"/>
</dbReference>
<feature type="chain" id="PRO_5035436524" evidence="9">
    <location>
        <begin position="27"/>
        <end position="906"/>
    </location>
</feature>
<evidence type="ECO:0000256" key="9">
    <source>
        <dbReference type="SAM" id="SignalP"/>
    </source>
</evidence>
<keyword evidence="4 7" id="KW-0378">Hydrolase</keyword>
<dbReference type="PROSITE" id="PS51892">
    <property type="entry name" value="SUBTILASE"/>
    <property type="match status" value="1"/>
</dbReference>
<dbReference type="PROSITE" id="PS00137">
    <property type="entry name" value="SUBTILASE_HIS"/>
    <property type="match status" value="1"/>
</dbReference>
<evidence type="ECO:0000256" key="5">
    <source>
        <dbReference type="ARBA" id="ARBA00022825"/>
    </source>
</evidence>